<dbReference type="Pfam" id="PF00488">
    <property type="entry name" value="MutS_V"/>
    <property type="match status" value="1"/>
</dbReference>
<evidence type="ECO:0000256" key="3">
    <source>
        <dbReference type="ARBA" id="ARBA00022801"/>
    </source>
</evidence>
<dbReference type="GO" id="GO:0072344">
    <property type="term" value="P:rescue of stalled ribosome"/>
    <property type="evidence" value="ECO:0007669"/>
    <property type="project" value="UniProtKB-UniRule"/>
</dbReference>
<dbReference type="SUPFAM" id="SSF160443">
    <property type="entry name" value="SMR domain-like"/>
    <property type="match status" value="1"/>
</dbReference>
<organism evidence="11 12">
    <name type="scientific">Meiothermus granaticius NBRC 107808</name>
    <dbReference type="NCBI Taxonomy" id="1227551"/>
    <lineage>
        <taxon>Bacteria</taxon>
        <taxon>Thermotogati</taxon>
        <taxon>Deinococcota</taxon>
        <taxon>Deinococci</taxon>
        <taxon>Thermales</taxon>
        <taxon>Thermaceae</taxon>
        <taxon>Meiothermus</taxon>
    </lineage>
</organism>
<dbReference type="InterPro" id="IPR000432">
    <property type="entry name" value="DNA_mismatch_repair_MutS_C"/>
</dbReference>
<dbReference type="CDD" id="cd06503">
    <property type="entry name" value="ATP-synt_Fo_b"/>
    <property type="match status" value="1"/>
</dbReference>
<dbReference type="PROSITE" id="PS50828">
    <property type="entry name" value="SMR"/>
    <property type="match status" value="1"/>
</dbReference>
<feature type="coiled-coil region" evidence="8">
    <location>
        <begin position="498"/>
        <end position="575"/>
    </location>
</feature>
<feature type="domain" description="Smr" evidence="10">
    <location>
        <begin position="678"/>
        <end position="753"/>
    </location>
</feature>
<dbReference type="PANTHER" id="PTHR48466:SF2">
    <property type="entry name" value="OS10G0509000 PROTEIN"/>
    <property type="match status" value="1"/>
</dbReference>
<name>A0A399F876_9DEIN</name>
<keyword evidence="7" id="KW-0540">Nuclease</keyword>
<dbReference type="PROSITE" id="PS00486">
    <property type="entry name" value="DNA_MISMATCH_REPAIR_2"/>
    <property type="match status" value="1"/>
</dbReference>
<feature type="region of interest" description="Disordered" evidence="9">
    <location>
        <begin position="651"/>
        <end position="672"/>
    </location>
</feature>
<keyword evidence="4 7" id="KW-0067">ATP-binding</keyword>
<dbReference type="GO" id="GO:0004519">
    <property type="term" value="F:endonuclease activity"/>
    <property type="evidence" value="ECO:0007669"/>
    <property type="project" value="UniProtKB-UniRule"/>
</dbReference>
<dbReference type="EC" id="3.1.-.-" evidence="7"/>
<keyword evidence="5 7" id="KW-0694">RNA-binding</keyword>
<dbReference type="SMART" id="SM00534">
    <property type="entry name" value="MUTSac"/>
    <property type="match status" value="1"/>
</dbReference>
<dbReference type="InterPro" id="IPR007696">
    <property type="entry name" value="DNA_mismatch_repair_MutS_core"/>
</dbReference>
<evidence type="ECO:0000256" key="9">
    <source>
        <dbReference type="SAM" id="MobiDB-lite"/>
    </source>
</evidence>
<dbReference type="Gene3D" id="3.30.1370.110">
    <property type="match status" value="1"/>
</dbReference>
<dbReference type="GO" id="GO:0019843">
    <property type="term" value="F:rRNA binding"/>
    <property type="evidence" value="ECO:0007669"/>
    <property type="project" value="UniProtKB-UniRule"/>
</dbReference>
<reference evidence="11 12" key="1">
    <citation type="submission" date="2018-08" db="EMBL/GenBank/DDBJ databases">
        <title>Meiothermus granaticius genome AF-68 sequencing project.</title>
        <authorList>
            <person name="Da Costa M.S."/>
            <person name="Albuquerque L."/>
            <person name="Raposo P."/>
            <person name="Froufe H.J.C."/>
            <person name="Barroso C.S."/>
            <person name="Egas C."/>
        </authorList>
    </citation>
    <scope>NUCLEOTIDE SEQUENCE [LARGE SCALE GENOMIC DNA]</scope>
    <source>
        <strain evidence="11 12">AF-68</strain>
    </source>
</reference>
<keyword evidence="6 7" id="KW-0238">DNA-binding</keyword>
<evidence type="ECO:0000313" key="11">
    <source>
        <dbReference type="EMBL" id="RIH92320.1"/>
    </source>
</evidence>
<evidence type="ECO:0000256" key="5">
    <source>
        <dbReference type="ARBA" id="ARBA00022884"/>
    </source>
</evidence>
<comment type="function">
    <text evidence="7">Acts as a ribosome collision sensor, splitting the ribosome into its 2 subunits. Detects stalled/collided 70S ribosomes which it binds and splits by an ATP-hydrolysis driven conformational change. Acts upstream of the ribosome quality control system (RQC), a ribosome-associated complex that mediates the extraction of incompletely synthesized nascent chains from stalled ribosomes and their subsequent degradation. Probably generates substrates for RQC.</text>
</comment>
<dbReference type="NCBIfam" id="TIGR01069">
    <property type="entry name" value="mutS2"/>
    <property type="match status" value="1"/>
</dbReference>
<dbReference type="InterPro" id="IPR005747">
    <property type="entry name" value="MutS2"/>
</dbReference>
<keyword evidence="8" id="KW-0175">Coiled coil</keyword>
<dbReference type="Pfam" id="PF20297">
    <property type="entry name" value="MSSS"/>
    <property type="match status" value="1"/>
</dbReference>
<dbReference type="InterPro" id="IPR036187">
    <property type="entry name" value="DNA_mismatch_repair_MutS_sf"/>
</dbReference>
<dbReference type="GO" id="GO:0016887">
    <property type="term" value="F:ATP hydrolysis activity"/>
    <property type="evidence" value="ECO:0007669"/>
    <property type="project" value="InterPro"/>
</dbReference>
<evidence type="ECO:0000256" key="6">
    <source>
        <dbReference type="ARBA" id="ARBA00023125"/>
    </source>
</evidence>
<dbReference type="InterPro" id="IPR045076">
    <property type="entry name" value="MutS"/>
</dbReference>
<comment type="function">
    <text evidence="7">Endonuclease that is involved in the suppression of homologous recombination and thus may have a key role in the control of bacterial genetic diversity.</text>
</comment>
<dbReference type="Gene3D" id="3.40.50.300">
    <property type="entry name" value="P-loop containing nucleotide triphosphate hydrolases"/>
    <property type="match status" value="1"/>
</dbReference>
<comment type="subunit">
    <text evidence="7">Homodimer. Binds to stalled ribosomes, contacting rRNA.</text>
</comment>
<dbReference type="PIRSF" id="PIRSF005814">
    <property type="entry name" value="MutS_YshD"/>
    <property type="match status" value="1"/>
</dbReference>
<protein>
    <recommendedName>
        <fullName evidence="7">Endonuclease MutS2</fullName>
        <ecNumber evidence="7">3.1.-.-</ecNumber>
    </recommendedName>
    <alternativeName>
        <fullName evidence="7">Ribosome-associated protein quality control-upstream factor</fullName>
        <shortName evidence="7">RQC-upstream factor</shortName>
        <shortName evidence="7">RqcU</shortName>
        <ecNumber evidence="7">3.6.4.-</ecNumber>
    </alternativeName>
</protein>
<dbReference type="GO" id="GO:0030983">
    <property type="term" value="F:mismatched DNA binding"/>
    <property type="evidence" value="ECO:0007669"/>
    <property type="project" value="InterPro"/>
</dbReference>
<dbReference type="InterPro" id="IPR002625">
    <property type="entry name" value="Smr_dom"/>
</dbReference>
<dbReference type="GO" id="GO:0045910">
    <property type="term" value="P:negative regulation of DNA recombination"/>
    <property type="evidence" value="ECO:0007669"/>
    <property type="project" value="InterPro"/>
</dbReference>
<dbReference type="PANTHER" id="PTHR48466">
    <property type="entry name" value="OS10G0509000 PROTEIN-RELATED"/>
    <property type="match status" value="1"/>
</dbReference>
<evidence type="ECO:0000256" key="1">
    <source>
        <dbReference type="ARBA" id="ARBA00022730"/>
    </source>
</evidence>
<keyword evidence="3 7" id="KW-0378">Hydrolase</keyword>
<dbReference type="GO" id="GO:0006298">
    <property type="term" value="P:mismatch repair"/>
    <property type="evidence" value="ECO:0007669"/>
    <property type="project" value="InterPro"/>
</dbReference>
<dbReference type="SMART" id="SM00463">
    <property type="entry name" value="SMR"/>
    <property type="match status" value="1"/>
</dbReference>
<dbReference type="SUPFAM" id="SSF48334">
    <property type="entry name" value="DNA repair protein MutS, domain III"/>
    <property type="match status" value="1"/>
</dbReference>
<proteinExistence type="inferred from homology"/>
<sequence length="754" mass="82984">MRDALQALDFTRIRSALVERASTFMGQEALARLEPQPHLEAALSQQATVAEALAYPYRLGGIQDLRPALAAAQKGLRLEGPQLREVAGSLESAVALKHELLEVGEQLSRLAQQIGEHTFFLRRIREALDESGNVRDEATPRLREIRRQVNPLREEIQNRLQTLLDRHAEAIQERFITLRRDRYVIPVKASFQHKISGIILDQSDSGLTVYMEPGAIVPLNNQLASLKLEEDAEVNRVLFELSAILANDPELETTLQALTSLDVARASANLAEDWKLVRPRLSREGPYRLRAARHPLIEHPVSNDLELTEQHRILLLTGPNMGGKSALLKTLGLAVVMAQCGLFVAAEAAEIPFPDRLFVDIGDEQSLQENLSTFATHLLRLKEVLEHATPSSLVIIDELGSGTDPEEGAALSQAFLEDLLKRGVRGLLTTHLSPLKAFAQDTPGIQNASMRFDLEHLRPTYTLVVGAPGRSYALSIARRLGFPEPGIHRAEALLGPEGGRLERLLGSLEAERERLQLERAQAEATRKQAAEQEQALRQQLAALQAQREEQLEAARQEAAALVREAQERVRQVRERAKQEGQGQALQELLALRSRYQRPTPSEPAQAGLEVGSVVQIPEYGGQGTLLELRGKDALVQMGAVRLSLPLAKLQPLEPAKTPAPSHRRGGSSRAKTKLGGELNLRGLNVEEALLAVNSYLEEAQATGTSPVRLLHGKGTGALRNALREALRRDKRVESFSDAVPYEGGHGVTVVHLKV</sequence>
<dbReference type="FunFam" id="3.40.50.300:FF:000830">
    <property type="entry name" value="Endonuclease MutS2"/>
    <property type="match status" value="1"/>
</dbReference>
<evidence type="ECO:0000256" key="7">
    <source>
        <dbReference type="HAMAP-Rule" id="MF_00092"/>
    </source>
</evidence>
<gene>
    <name evidence="11" type="primary">mutS2_2</name>
    <name evidence="7" type="synonym">mutS2</name>
    <name evidence="7" type="synonym">rqcU</name>
    <name evidence="11" type="ORF">Mgrana_01751</name>
</gene>
<dbReference type="SMART" id="SM00533">
    <property type="entry name" value="MUTSd"/>
    <property type="match status" value="1"/>
</dbReference>
<evidence type="ECO:0000256" key="2">
    <source>
        <dbReference type="ARBA" id="ARBA00022741"/>
    </source>
</evidence>
<dbReference type="RefSeq" id="WP_119357240.1">
    <property type="nucleotide sequence ID" value="NZ_BJXM01000019.1"/>
</dbReference>
<dbReference type="EMBL" id="QWLB01000021">
    <property type="protein sequence ID" value="RIH92320.1"/>
    <property type="molecule type" value="Genomic_DNA"/>
</dbReference>
<feature type="compositionally biased region" description="Basic residues" evidence="9">
    <location>
        <begin position="661"/>
        <end position="672"/>
    </location>
</feature>
<keyword evidence="12" id="KW-1185">Reference proteome</keyword>
<dbReference type="GO" id="GO:0043023">
    <property type="term" value="F:ribosomal large subunit binding"/>
    <property type="evidence" value="ECO:0007669"/>
    <property type="project" value="UniProtKB-UniRule"/>
</dbReference>
<keyword evidence="1 7" id="KW-0699">rRNA-binding</keyword>
<accession>A0A399F876</accession>
<dbReference type="SUPFAM" id="SSF52540">
    <property type="entry name" value="P-loop containing nucleoside triphosphate hydrolases"/>
    <property type="match status" value="1"/>
</dbReference>
<dbReference type="InterPro" id="IPR036063">
    <property type="entry name" value="Smr_dom_sf"/>
</dbReference>
<dbReference type="Pfam" id="PF01713">
    <property type="entry name" value="Smr"/>
    <property type="match status" value="1"/>
</dbReference>
<evidence type="ECO:0000313" key="12">
    <source>
        <dbReference type="Proteomes" id="UP000266178"/>
    </source>
</evidence>
<dbReference type="OrthoDB" id="9808166at2"/>
<dbReference type="InterPro" id="IPR027417">
    <property type="entry name" value="P-loop_NTPase"/>
</dbReference>
<comment type="caution">
    <text evidence="11">The sequence shown here is derived from an EMBL/GenBank/DDBJ whole genome shotgun (WGS) entry which is preliminary data.</text>
</comment>
<dbReference type="AlphaFoldDB" id="A0A399F876"/>
<feature type="binding site" evidence="7">
    <location>
        <begin position="318"/>
        <end position="325"/>
    </location>
    <ligand>
        <name>ATP</name>
        <dbReference type="ChEBI" id="CHEBI:30616"/>
    </ligand>
</feature>
<evidence type="ECO:0000256" key="4">
    <source>
        <dbReference type="ARBA" id="ARBA00022840"/>
    </source>
</evidence>
<evidence type="ECO:0000259" key="10">
    <source>
        <dbReference type="PROSITE" id="PS50828"/>
    </source>
</evidence>
<keyword evidence="2 7" id="KW-0547">Nucleotide-binding</keyword>
<dbReference type="InterPro" id="IPR046893">
    <property type="entry name" value="MSSS"/>
</dbReference>
<dbReference type="EC" id="3.6.4.-" evidence="7"/>
<comment type="similarity">
    <text evidence="7">Belongs to the DNA mismatch repair MutS family. MutS2 subfamily.</text>
</comment>
<keyword evidence="7 11" id="KW-0255">Endonuclease</keyword>
<dbReference type="GO" id="GO:0005524">
    <property type="term" value="F:ATP binding"/>
    <property type="evidence" value="ECO:0007669"/>
    <property type="project" value="UniProtKB-UniRule"/>
</dbReference>
<evidence type="ECO:0000256" key="8">
    <source>
        <dbReference type="SAM" id="Coils"/>
    </source>
</evidence>
<dbReference type="HAMAP" id="MF_00092">
    <property type="entry name" value="MutS2"/>
    <property type="match status" value="1"/>
</dbReference>
<dbReference type="Proteomes" id="UP000266178">
    <property type="component" value="Unassembled WGS sequence"/>
</dbReference>
<dbReference type="GO" id="GO:0140664">
    <property type="term" value="F:ATP-dependent DNA damage sensor activity"/>
    <property type="evidence" value="ECO:0007669"/>
    <property type="project" value="InterPro"/>
</dbReference>